<feature type="region of interest" description="RNA binding; important for wobble base 34 recognition" evidence="6">
    <location>
        <begin position="333"/>
        <end position="337"/>
    </location>
</feature>
<dbReference type="InterPro" id="IPR036511">
    <property type="entry name" value="TGT-like_sf"/>
</dbReference>
<evidence type="ECO:0000259" key="7">
    <source>
        <dbReference type="Pfam" id="PF01702"/>
    </source>
</evidence>
<dbReference type="Gene3D" id="3.20.20.105">
    <property type="entry name" value="Queuine tRNA-ribosyltransferase-like"/>
    <property type="match status" value="1"/>
</dbReference>
<dbReference type="InterPro" id="IPR002616">
    <property type="entry name" value="tRNA_ribo_trans-like"/>
</dbReference>
<feature type="binding site" evidence="6">
    <location>
        <position position="249"/>
    </location>
    <ligand>
        <name>substrate</name>
    </ligand>
</feature>
<feature type="active site" description="Nucleophile" evidence="6">
    <location>
        <position position="328"/>
    </location>
</feature>
<comment type="similarity">
    <text evidence="6">Belongs to the queuine tRNA-ribosyltransferase family.</text>
</comment>
<organism evidence="8 9">
    <name type="scientific">Carpediemonas membranifera</name>
    <dbReference type="NCBI Taxonomy" id="201153"/>
    <lineage>
        <taxon>Eukaryota</taxon>
        <taxon>Metamonada</taxon>
        <taxon>Carpediemonas-like organisms</taxon>
        <taxon>Carpediemonas</taxon>
    </lineage>
</organism>
<dbReference type="GO" id="GO:0005829">
    <property type="term" value="C:cytosol"/>
    <property type="evidence" value="ECO:0007669"/>
    <property type="project" value="TreeGrafter"/>
</dbReference>
<keyword evidence="6" id="KW-0963">Cytoplasm</keyword>
<comment type="catalytic activity">
    <reaction evidence="6">
        <text>guanosine(34) in tRNA + queuine = queuosine(34) in tRNA + guanine</text>
        <dbReference type="Rhea" id="RHEA:16633"/>
        <dbReference type="Rhea" id="RHEA-COMP:10341"/>
        <dbReference type="Rhea" id="RHEA-COMP:18571"/>
        <dbReference type="ChEBI" id="CHEBI:16235"/>
        <dbReference type="ChEBI" id="CHEBI:17433"/>
        <dbReference type="ChEBI" id="CHEBI:74269"/>
        <dbReference type="ChEBI" id="CHEBI:194431"/>
        <dbReference type="EC" id="2.4.2.64"/>
    </reaction>
</comment>
<evidence type="ECO:0000256" key="4">
    <source>
        <dbReference type="ARBA" id="ARBA00022723"/>
    </source>
</evidence>
<comment type="subunit">
    <text evidence="6">Heterodimer of a catalytic subunit and an accessory subunit.</text>
</comment>
<accession>A0A8J6DZD8</accession>
<dbReference type="PANTHER" id="PTHR43530">
    <property type="entry name" value="QUEUINE TRNA-RIBOSYLTRANSFERASE CATALYTIC SUBUNIT 1"/>
    <property type="match status" value="1"/>
</dbReference>
<dbReference type="NCBIfam" id="TIGR00430">
    <property type="entry name" value="Q_tRNA_tgt"/>
    <property type="match status" value="1"/>
</dbReference>
<evidence type="ECO:0000313" key="9">
    <source>
        <dbReference type="Proteomes" id="UP000717585"/>
    </source>
</evidence>
<sequence>MANPAKHANPTKRGWLPYLSTSARASMPSSGLILLDSATEATMSTEQTSSEELPHGKSEALEYQCIAKDHLSRASLLTLPHGVVDTPIFMPVGTQGTVKGLTASELEEEPINAPIILANTYFINLRPGTDLLDEIGGLHKLEGWSRNLLTDSGGFQMVSLLDLAEFTEEGVHFQSPVDGTELLLTPEKSMAIQNSIGSDIMMALDDVVPVTCKDHARFELAAERSVRWIDRCIAAHTNTANQNLFGIIQGGTDPVLREYSLKHFMERDAKLPGYAIGGLSGGEDKADFWRTVKQCCDVLPPSKPRYVMGVGYPVDLVVCVCLGADMFDCVYPTRTGRFGTALVPTGTMNLRLAQFREDSRPVMQGCRCFVCRTYTRAYLHDTVSETLTGQLIAYHNVAYQLQLMRGLRQSIVEHRLEAFVRDFMAKQFPEGAPQWVRDAVEAAGMSLE</sequence>
<dbReference type="SUPFAM" id="SSF51713">
    <property type="entry name" value="tRNA-guanine transglycosylase"/>
    <property type="match status" value="1"/>
</dbReference>
<keyword evidence="1 6" id="KW-0328">Glycosyltransferase</keyword>
<feature type="binding site" evidence="6">
    <location>
        <position position="395"/>
    </location>
    <ligand>
        <name>Zn(2+)</name>
        <dbReference type="ChEBI" id="CHEBI:29105"/>
    </ligand>
</feature>
<dbReference type="EC" id="2.4.2.64" evidence="6"/>
<keyword evidence="5 6" id="KW-0862">Zinc</keyword>
<comment type="subcellular location">
    <subcellularLocation>
        <location evidence="6">Cytoplasm</location>
    </subcellularLocation>
</comment>
<comment type="caution">
    <text evidence="8">The sequence shown here is derived from an EMBL/GenBank/DDBJ whole genome shotgun (WGS) entry which is preliminary data.</text>
</comment>
<name>A0A8J6DZD8_9EUKA</name>
<dbReference type="GO" id="GO:0008479">
    <property type="term" value="F:tRNA-guanosine(34) queuine transglycosylase activity"/>
    <property type="evidence" value="ECO:0007669"/>
    <property type="project" value="UniProtKB-UniRule"/>
</dbReference>
<dbReference type="PANTHER" id="PTHR43530:SF1">
    <property type="entry name" value="QUEUINE TRNA-RIBOSYLTRANSFERASE CATALYTIC SUBUNIT 1"/>
    <property type="match status" value="1"/>
</dbReference>
<gene>
    <name evidence="8" type="ORF">J8273_7929</name>
</gene>
<dbReference type="HAMAP" id="MF_00168">
    <property type="entry name" value="Q_tRNA_Tgt"/>
    <property type="match status" value="1"/>
</dbReference>
<feature type="domain" description="tRNA-guanine(15) transglycosylase-like" evidence="7">
    <location>
        <begin position="72"/>
        <end position="427"/>
    </location>
</feature>
<dbReference type="GO" id="GO:0006400">
    <property type="term" value="P:tRNA modification"/>
    <property type="evidence" value="ECO:0007669"/>
    <property type="project" value="InterPro"/>
</dbReference>
<dbReference type="AlphaFoldDB" id="A0A8J6DZD8"/>
<evidence type="ECO:0000256" key="3">
    <source>
        <dbReference type="ARBA" id="ARBA00022694"/>
    </source>
</evidence>
<protein>
    <recommendedName>
        <fullName evidence="6">Queuine tRNA-ribosyltransferase catalytic subunit 1</fullName>
        <ecNumber evidence="6">2.4.2.64</ecNumber>
    </recommendedName>
    <alternativeName>
        <fullName evidence="6">Guanine insertion enzyme</fullName>
    </alternativeName>
    <alternativeName>
        <fullName evidence="6">tRNA-guanine transglycosylase</fullName>
    </alternativeName>
</protein>
<feature type="region of interest" description="RNA binding" evidence="6">
    <location>
        <begin position="309"/>
        <end position="315"/>
    </location>
</feature>
<comment type="cofactor">
    <cofactor evidence="6">
        <name>Zn(2+)</name>
        <dbReference type="ChEBI" id="CHEBI:29105"/>
    </cofactor>
</comment>
<dbReference type="NCBIfam" id="TIGR00449">
    <property type="entry name" value="tgt_general"/>
    <property type="match status" value="1"/>
</dbReference>
<evidence type="ECO:0000256" key="1">
    <source>
        <dbReference type="ARBA" id="ARBA00022676"/>
    </source>
</evidence>
<evidence type="ECO:0000256" key="6">
    <source>
        <dbReference type="HAMAP-Rule" id="MF_03218"/>
    </source>
</evidence>
<evidence type="ECO:0000256" key="2">
    <source>
        <dbReference type="ARBA" id="ARBA00022679"/>
    </source>
</evidence>
<evidence type="ECO:0000313" key="8">
    <source>
        <dbReference type="EMBL" id="KAG9390578.1"/>
    </source>
</evidence>
<keyword evidence="4 6" id="KW-0479">Metal-binding</keyword>
<feature type="binding site" evidence="6">
    <location>
        <position position="205"/>
    </location>
    <ligand>
        <name>substrate</name>
    </ligand>
</feature>
<proteinExistence type="inferred from homology"/>
<feature type="binding site" evidence="6">
    <location>
        <begin position="151"/>
        <end position="155"/>
    </location>
    <ligand>
        <name>substrate</name>
    </ligand>
</feature>
<keyword evidence="2 6" id="KW-0808">Transferase</keyword>
<keyword evidence="3 6" id="KW-0819">tRNA processing</keyword>
<dbReference type="InterPro" id="IPR004803">
    <property type="entry name" value="TGT"/>
</dbReference>
<evidence type="ECO:0000256" key="5">
    <source>
        <dbReference type="ARBA" id="ARBA00022833"/>
    </source>
</evidence>
<feature type="binding site" evidence="6">
    <location>
        <position position="278"/>
    </location>
    <ligand>
        <name>substrate</name>
    </ligand>
</feature>
<reference evidence="8" key="1">
    <citation type="submission" date="2021-05" db="EMBL/GenBank/DDBJ databases">
        <title>A free-living protist that lacks canonical eukaryotic 1 DNA replication and segregation systems.</title>
        <authorList>
            <person name="Salas-Leiva D.E."/>
            <person name="Tromer E.C."/>
            <person name="Curtis B.A."/>
            <person name="Jerlstrom-Hultqvist J."/>
            <person name="Kolisko M."/>
            <person name="Yi Z."/>
            <person name="Salas-Leiva J.S."/>
            <person name="Gallot-Lavallee L."/>
            <person name="Kops G.J.P.L."/>
            <person name="Archibald J.M."/>
            <person name="Simpson A.G.B."/>
            <person name="Roger A.J."/>
        </authorList>
    </citation>
    <scope>NUCLEOTIDE SEQUENCE</scope>
    <source>
        <strain evidence="8">BICM</strain>
    </source>
</reference>
<dbReference type="Pfam" id="PF01702">
    <property type="entry name" value="TGT"/>
    <property type="match status" value="1"/>
</dbReference>
<dbReference type="OrthoDB" id="10249838at2759"/>
<keyword evidence="9" id="KW-1185">Reference proteome</keyword>
<feature type="binding site" evidence="6">
    <location>
        <position position="366"/>
    </location>
    <ligand>
        <name>Zn(2+)</name>
        <dbReference type="ChEBI" id="CHEBI:29105"/>
    </ligand>
</feature>
<comment type="function">
    <text evidence="6">Catalytic subunit of the queuine tRNA-ribosyltransferase (TGT) that catalyzes the base-exchange of a guanine (G) residue with queuine (Q) at position 34 (anticodon wobble position) in tRNAs with GU(N) anticodons (tRNA-Asp, -Asn, -His and -Tyr), resulting in the hypermodified nucleoside queuosine (7-(((4,5-cis-dihydroxy-2-cyclopenten-1-yl)amino)methyl)-7-deazaguanosine). Catalysis occurs through a double-displacement mechanism. The nucleophile active site attacks the C1' of nucleotide 34 to detach the guanine base from the RNA, forming a covalent enzyme-RNA intermediate. The proton acceptor active site deprotonates the incoming queuine, allowing a nucleophilic attack on the C1' of the ribose to form the product.</text>
</comment>
<feature type="binding site" evidence="6">
    <location>
        <position position="371"/>
    </location>
    <ligand>
        <name>Zn(2+)</name>
        <dbReference type="ChEBI" id="CHEBI:29105"/>
    </ligand>
</feature>
<feature type="binding site" evidence="6">
    <location>
        <position position="368"/>
    </location>
    <ligand>
        <name>Zn(2+)</name>
        <dbReference type="ChEBI" id="CHEBI:29105"/>
    </ligand>
</feature>
<dbReference type="EMBL" id="JAHDYR010000064">
    <property type="protein sequence ID" value="KAG9390578.1"/>
    <property type="molecule type" value="Genomic_DNA"/>
</dbReference>
<dbReference type="GO" id="GO:0046872">
    <property type="term" value="F:metal ion binding"/>
    <property type="evidence" value="ECO:0007669"/>
    <property type="project" value="UniProtKB-KW"/>
</dbReference>
<feature type="active site" description="Proton acceptor" evidence="6">
    <location>
        <position position="151"/>
    </location>
</feature>
<dbReference type="Proteomes" id="UP000717585">
    <property type="component" value="Unassembled WGS sequence"/>
</dbReference>